<evidence type="ECO:0000256" key="1">
    <source>
        <dbReference type="SAM" id="MobiDB-lite"/>
    </source>
</evidence>
<evidence type="ECO:0000313" key="3">
    <source>
        <dbReference type="Proteomes" id="UP000694415"/>
    </source>
</evidence>
<organism evidence="2 3">
    <name type="scientific">Mus spicilegus</name>
    <name type="common">Mound-building mouse</name>
    <dbReference type="NCBI Taxonomy" id="10103"/>
    <lineage>
        <taxon>Eukaryota</taxon>
        <taxon>Metazoa</taxon>
        <taxon>Chordata</taxon>
        <taxon>Craniata</taxon>
        <taxon>Vertebrata</taxon>
        <taxon>Euteleostomi</taxon>
        <taxon>Mammalia</taxon>
        <taxon>Eutheria</taxon>
        <taxon>Euarchontoglires</taxon>
        <taxon>Glires</taxon>
        <taxon>Rodentia</taxon>
        <taxon>Myomorpha</taxon>
        <taxon>Muroidea</taxon>
        <taxon>Muridae</taxon>
        <taxon>Murinae</taxon>
        <taxon>Mus</taxon>
        <taxon>Mus</taxon>
    </lineage>
</organism>
<proteinExistence type="predicted"/>
<dbReference type="Ensembl" id="ENSMSIT00000048613.1">
    <property type="protein sequence ID" value="ENSMSIP00000038556.1"/>
    <property type="gene ID" value="ENSMSIG00000032105.1"/>
</dbReference>
<accession>A0A8C6N675</accession>
<dbReference type="AlphaFoldDB" id="A0A8C6N675"/>
<name>A0A8C6N675_MUSSI</name>
<sequence>MNHLMMAVHRAHQLGSSSPQPPHSFQRPALRPSPFPPLAASESLLWPPLPGCWTPALLDTGFCKAIEVEMHLPSRMMVAHAFNQEEEEDLGEFWESLVYRVS</sequence>
<feature type="region of interest" description="Disordered" evidence="1">
    <location>
        <begin position="1"/>
        <end position="34"/>
    </location>
</feature>
<dbReference type="Proteomes" id="UP000694415">
    <property type="component" value="Unplaced"/>
</dbReference>
<reference evidence="2" key="2">
    <citation type="submission" date="2025-09" db="UniProtKB">
        <authorList>
            <consortium name="Ensembl"/>
        </authorList>
    </citation>
    <scope>IDENTIFICATION</scope>
</reference>
<reference evidence="2" key="1">
    <citation type="submission" date="2025-08" db="UniProtKB">
        <authorList>
            <consortium name="Ensembl"/>
        </authorList>
    </citation>
    <scope>IDENTIFICATION</scope>
</reference>
<dbReference type="GeneTree" id="ENSGT01140000286625"/>
<protein>
    <submittedName>
        <fullName evidence="2">Uncharacterized protein</fullName>
    </submittedName>
</protein>
<keyword evidence="3" id="KW-1185">Reference proteome</keyword>
<evidence type="ECO:0000313" key="2">
    <source>
        <dbReference type="Ensembl" id="ENSMSIP00000038556.1"/>
    </source>
</evidence>